<dbReference type="PANTHER" id="PTHR24180">
    <property type="entry name" value="CYCLIN-DEPENDENT KINASE INHIBITOR 2C-RELATED"/>
    <property type="match status" value="1"/>
</dbReference>
<dbReference type="PROSITE" id="PS50297">
    <property type="entry name" value="ANK_REP_REGION"/>
    <property type="match status" value="3"/>
</dbReference>
<dbReference type="AlphaFoldDB" id="A0A077YX39"/>
<evidence type="ECO:0000256" key="3">
    <source>
        <dbReference type="PROSITE-ProRule" id="PRU00023"/>
    </source>
</evidence>
<feature type="repeat" description="ANK" evidence="3">
    <location>
        <begin position="168"/>
        <end position="200"/>
    </location>
</feature>
<keyword evidence="2 3" id="KW-0040">ANK repeat</keyword>
<keyword evidence="5" id="KW-1185">Reference proteome</keyword>
<feature type="repeat" description="ANK" evidence="3">
    <location>
        <begin position="68"/>
        <end position="100"/>
    </location>
</feature>
<dbReference type="Pfam" id="PF12796">
    <property type="entry name" value="Ank_2"/>
    <property type="match status" value="1"/>
</dbReference>
<reference evidence="4" key="1">
    <citation type="submission" date="2014-01" db="EMBL/GenBank/DDBJ databases">
        <authorList>
            <person name="Aslett M."/>
        </authorList>
    </citation>
    <scope>NUCLEOTIDE SEQUENCE</scope>
</reference>
<dbReference type="Gene3D" id="1.25.40.20">
    <property type="entry name" value="Ankyrin repeat-containing domain"/>
    <property type="match status" value="1"/>
</dbReference>
<organism evidence="4 5">
    <name type="scientific">Trichuris trichiura</name>
    <name type="common">Whipworm</name>
    <name type="synonym">Trichocephalus trichiurus</name>
    <dbReference type="NCBI Taxonomy" id="36087"/>
    <lineage>
        <taxon>Eukaryota</taxon>
        <taxon>Metazoa</taxon>
        <taxon>Ecdysozoa</taxon>
        <taxon>Nematoda</taxon>
        <taxon>Enoplea</taxon>
        <taxon>Dorylaimia</taxon>
        <taxon>Trichinellida</taxon>
        <taxon>Trichuridae</taxon>
        <taxon>Trichuris</taxon>
    </lineage>
</organism>
<sequence length="229" mass="24987">MWADSIFQDIYEKRVLTVKEKIEADEHLAQLKDSSGRNAFHWACSCNLMALVEFLLPRTKNVNETDDLGWTPLMTACSAGHKRVVDFLIANGASTTIANNNGQTALHYAASKNHTDIVCTLLENGAYAGAKDKLGATALHRAASKGNGGVVEKLLANKDCLLNTTDSEGNTALHMACEEDRRQIAVMLVKAGASVELKNKVYPCIEEKTPLDLANSELRKRLLSLTSKD</sequence>
<dbReference type="Pfam" id="PF13857">
    <property type="entry name" value="Ank_5"/>
    <property type="match status" value="1"/>
</dbReference>
<evidence type="ECO:0000256" key="2">
    <source>
        <dbReference type="ARBA" id="ARBA00023043"/>
    </source>
</evidence>
<dbReference type="SMART" id="SM00248">
    <property type="entry name" value="ANK"/>
    <property type="match status" value="5"/>
</dbReference>
<evidence type="ECO:0000313" key="5">
    <source>
        <dbReference type="Proteomes" id="UP000030665"/>
    </source>
</evidence>
<dbReference type="InterPro" id="IPR002110">
    <property type="entry name" value="Ankyrin_rpt"/>
</dbReference>
<dbReference type="SUPFAM" id="SSF48403">
    <property type="entry name" value="Ankyrin repeat"/>
    <property type="match status" value="1"/>
</dbReference>
<accession>A0A077YX39</accession>
<keyword evidence="4" id="KW-0647">Proteasome</keyword>
<dbReference type="InterPro" id="IPR051637">
    <property type="entry name" value="Ank_repeat_dom-contain_49"/>
</dbReference>
<proteinExistence type="predicted"/>
<name>A0A077YX39_TRITR</name>
<protein>
    <submittedName>
        <fullName evidence="4">26S proteasome non-ATPase regulatory subunit 10</fullName>
    </submittedName>
</protein>
<dbReference type="EMBL" id="HG805819">
    <property type="protein sequence ID" value="CDW52324.1"/>
    <property type="molecule type" value="Genomic_DNA"/>
</dbReference>
<evidence type="ECO:0000313" key="4">
    <source>
        <dbReference type="EMBL" id="CDW52324.1"/>
    </source>
</evidence>
<gene>
    <name evidence="4" type="ORF">TTRE_0000058301</name>
</gene>
<keyword evidence="1" id="KW-0677">Repeat</keyword>
<dbReference type="PRINTS" id="PR01415">
    <property type="entry name" value="ANKYRIN"/>
</dbReference>
<dbReference type="PROSITE" id="PS50088">
    <property type="entry name" value="ANK_REPEAT"/>
    <property type="match status" value="4"/>
</dbReference>
<dbReference type="OrthoDB" id="1577640at2759"/>
<reference evidence="4" key="2">
    <citation type="submission" date="2014-03" db="EMBL/GenBank/DDBJ databases">
        <title>The whipworm genome and dual-species transcriptomics of an intimate host-pathogen interaction.</title>
        <authorList>
            <person name="Foth B.J."/>
            <person name="Tsai I.J."/>
            <person name="Reid A.J."/>
            <person name="Bancroft A.J."/>
            <person name="Nichol S."/>
            <person name="Tracey A."/>
            <person name="Holroyd N."/>
            <person name="Cotton J.A."/>
            <person name="Stanley E.J."/>
            <person name="Zarowiecki M."/>
            <person name="Liu J.Z."/>
            <person name="Huckvale T."/>
            <person name="Cooper P.J."/>
            <person name="Grencis R.K."/>
            <person name="Berriman M."/>
        </authorList>
    </citation>
    <scope>NUCLEOTIDE SEQUENCE [LARGE SCALE GENOMIC DNA]</scope>
</reference>
<dbReference type="Proteomes" id="UP000030665">
    <property type="component" value="Unassembled WGS sequence"/>
</dbReference>
<feature type="repeat" description="ANK" evidence="3">
    <location>
        <begin position="35"/>
        <end position="67"/>
    </location>
</feature>
<dbReference type="STRING" id="36087.A0A077YX39"/>
<feature type="repeat" description="ANK" evidence="3">
    <location>
        <begin position="101"/>
        <end position="133"/>
    </location>
</feature>
<evidence type="ECO:0000256" key="1">
    <source>
        <dbReference type="ARBA" id="ARBA00022737"/>
    </source>
</evidence>
<dbReference type="GO" id="GO:0000502">
    <property type="term" value="C:proteasome complex"/>
    <property type="evidence" value="ECO:0007669"/>
    <property type="project" value="UniProtKB-KW"/>
</dbReference>
<dbReference type="InterPro" id="IPR036770">
    <property type="entry name" value="Ankyrin_rpt-contain_sf"/>
</dbReference>
<dbReference type="PANTHER" id="PTHR24180:SF45">
    <property type="entry name" value="POLY [ADP-RIBOSE] POLYMERASE TANKYRASE"/>
    <property type="match status" value="1"/>
</dbReference>